<evidence type="ECO:0000313" key="5">
    <source>
        <dbReference type="EMBL" id="KAK4759635.1"/>
    </source>
</evidence>
<dbReference type="Proteomes" id="UP001345219">
    <property type="component" value="Chromosome 17"/>
</dbReference>
<dbReference type="InterPro" id="IPR032308">
    <property type="entry name" value="TDBD"/>
</dbReference>
<dbReference type="AlphaFoldDB" id="A0AAN7Q9R0"/>
<feature type="domain" description="Tify" evidence="4">
    <location>
        <begin position="521"/>
        <end position="575"/>
    </location>
</feature>
<evidence type="ECO:0000256" key="1">
    <source>
        <dbReference type="ARBA" id="ARBA00004123"/>
    </source>
</evidence>
<comment type="subcellular location">
    <subcellularLocation>
        <location evidence="1">Nucleus</location>
    </subcellularLocation>
</comment>
<gene>
    <name evidence="5" type="ORF">SAY87_022766</name>
</gene>
<keyword evidence="6" id="KW-1185">Reference proteome</keyword>
<dbReference type="EMBL" id="JAXIOK010000011">
    <property type="protein sequence ID" value="KAK4759635.1"/>
    <property type="molecule type" value="Genomic_DNA"/>
</dbReference>
<feature type="region of interest" description="Disordered" evidence="3">
    <location>
        <begin position="466"/>
        <end position="491"/>
    </location>
</feature>
<dbReference type="GO" id="GO:0003682">
    <property type="term" value="F:chromatin binding"/>
    <property type="evidence" value="ECO:0007669"/>
    <property type="project" value="TreeGrafter"/>
</dbReference>
<dbReference type="GO" id="GO:0005634">
    <property type="term" value="C:nucleus"/>
    <property type="evidence" value="ECO:0007669"/>
    <property type="project" value="UniProtKB-SubCell"/>
</dbReference>
<dbReference type="GO" id="GO:0042393">
    <property type="term" value="F:histone binding"/>
    <property type="evidence" value="ECO:0007669"/>
    <property type="project" value="TreeGrafter"/>
</dbReference>
<feature type="compositionally biased region" description="Polar residues" evidence="3">
    <location>
        <begin position="482"/>
        <end position="491"/>
    </location>
</feature>
<reference evidence="5 6" key="1">
    <citation type="journal article" date="2023" name="Hortic Res">
        <title>Pangenome of water caltrop reveals structural variations and asymmetric subgenome divergence after allopolyploidization.</title>
        <authorList>
            <person name="Zhang X."/>
            <person name="Chen Y."/>
            <person name="Wang L."/>
            <person name="Yuan Y."/>
            <person name="Fang M."/>
            <person name="Shi L."/>
            <person name="Lu R."/>
            <person name="Comes H.P."/>
            <person name="Ma Y."/>
            <person name="Chen Y."/>
            <person name="Huang G."/>
            <person name="Zhou Y."/>
            <person name="Zheng Z."/>
            <person name="Qiu Y."/>
        </authorList>
    </citation>
    <scope>NUCLEOTIDE SEQUENCE [LARGE SCALE GENOMIC DNA]</scope>
    <source>
        <tissue evidence="5">Roots</tissue>
    </source>
</reference>
<protein>
    <recommendedName>
        <fullName evidence="4">Tify domain-containing protein</fullName>
    </recommendedName>
</protein>
<dbReference type="GO" id="GO:0045944">
    <property type="term" value="P:positive regulation of transcription by RNA polymerase II"/>
    <property type="evidence" value="ECO:0007669"/>
    <property type="project" value="TreeGrafter"/>
</dbReference>
<sequence length="630" mass="69668">MPSVFGRFAYGAGVRSVFLHHSFFPAGELAAIAVWLLRKWGERGSFAPLEEGNCLHRLGLVVRFANLVRAEKLVQKFRLKHDIDVKGFLKVGITCLKRKELSSQGSWMPKVEKDSNHGEVTYESSSRLENKRSHQWFMEDPEPEFPPNKKQAVEFTSNCSFLELLNSNPLQSGIASGFIAAPSHYGEQVFDPDFSRMINYNESGIPSVGYGKMNMGRKVGDDLLLNDSSFSLSMTHMSENPGSGVDYGAAGKAKVGMMKSAEYDMSVSMGHDYNKLESNHLFLPHAFVKNDEDSMSLALLSGVGVGDDSIITLGNSNGGDSSCISTRKTLGFEDDRLSIGQTYRENENNMSIGHMMVKEQNNMVSPGQGCLSAGVTVLNHMYDKEGNTNSLSVGNSYDNPEDIMNHTFGKGQSTIISFGGCHDDNNSSGKLIYNNEMLMGQPSLQMADAIGCMGLVKSNDDSQIIVPGVGNSSKKKEEQNMTKKSPSNNFPSNVRSLLSTGILDGVQVKYIAWSREKELRGIIRGCGYLCGCPSCNYAKVINAYEFERHAGCKTKHPNNHIYFENGKTIYGTVQELRSTPQHMLFDVMQTITGSPINQKSFQLWKESYLAATRELQRIYGIDERRGPSVF</sequence>
<evidence type="ECO:0000256" key="2">
    <source>
        <dbReference type="ARBA" id="ARBA00023242"/>
    </source>
</evidence>
<organism evidence="5 6">
    <name type="scientific">Trapa incisa</name>
    <dbReference type="NCBI Taxonomy" id="236973"/>
    <lineage>
        <taxon>Eukaryota</taxon>
        <taxon>Viridiplantae</taxon>
        <taxon>Streptophyta</taxon>
        <taxon>Embryophyta</taxon>
        <taxon>Tracheophyta</taxon>
        <taxon>Spermatophyta</taxon>
        <taxon>Magnoliopsida</taxon>
        <taxon>eudicotyledons</taxon>
        <taxon>Gunneridae</taxon>
        <taxon>Pentapetalae</taxon>
        <taxon>rosids</taxon>
        <taxon>malvids</taxon>
        <taxon>Myrtales</taxon>
        <taxon>Lythraceae</taxon>
        <taxon>Trapa</taxon>
    </lineage>
</organism>
<proteinExistence type="predicted"/>
<keyword evidence="2" id="KW-0539">Nucleus</keyword>
<evidence type="ECO:0000313" key="6">
    <source>
        <dbReference type="Proteomes" id="UP001345219"/>
    </source>
</evidence>
<comment type="caution">
    <text evidence="5">The sequence shown here is derived from an EMBL/GenBank/DDBJ whole genome shotgun (WGS) entry which is preliminary data.</text>
</comment>
<dbReference type="PANTHER" id="PTHR47025:SF9">
    <property type="entry name" value="PROTEIN, PUTATIVE-RELATED"/>
    <property type="match status" value="1"/>
</dbReference>
<dbReference type="Pfam" id="PF16135">
    <property type="entry name" value="TDBD"/>
    <property type="match status" value="1"/>
</dbReference>
<dbReference type="GO" id="GO:0000977">
    <property type="term" value="F:RNA polymerase II transcription regulatory region sequence-specific DNA binding"/>
    <property type="evidence" value="ECO:0007669"/>
    <property type="project" value="TreeGrafter"/>
</dbReference>
<accession>A0AAN7Q9R0</accession>
<evidence type="ECO:0000259" key="4">
    <source>
        <dbReference type="Pfam" id="PF16135"/>
    </source>
</evidence>
<name>A0AAN7Q9R0_9MYRT</name>
<evidence type="ECO:0000256" key="3">
    <source>
        <dbReference type="SAM" id="MobiDB-lite"/>
    </source>
</evidence>
<dbReference type="PANTHER" id="PTHR47025">
    <property type="entry name" value="AUTOIMMUNE REGULATOR"/>
    <property type="match status" value="1"/>
</dbReference>